<sequence>MTQQTDMTELHWLFDMLQHIDAGLVVINEKYEVELWNGFMENHSGVSSSNARNRSLFEIFPTINQSWLQQKLDNALALRTPIYVSWEQRPHMFPFKSYRSVTSIADTMFQNVVIRPINNANGTVNHLCLVVYDVTDVAVNKAALSAANRKLDQMSKTDGLTELNNRASLDRAMKLTFDSFAMGNSGPHCLVMADIDHFKRVNDSYGHPIGDIVLQEMAKILSSGSRRGDFVGRYGGEEFAVLLLNTDKNGAQVYCEKIREQVEQRVFNTSKGDIKITVSLGCSEIGKQHETIEQWIESADSALYQAKHNGRNQTVIAD</sequence>
<dbReference type="InterPro" id="IPR043128">
    <property type="entry name" value="Rev_trsase/Diguanyl_cyclase"/>
</dbReference>
<dbReference type="Proteomes" id="UP000182769">
    <property type="component" value="Unassembled WGS sequence"/>
</dbReference>
<dbReference type="PANTHER" id="PTHR45138:SF9">
    <property type="entry name" value="DIGUANYLATE CYCLASE DGCM-RELATED"/>
    <property type="match status" value="1"/>
</dbReference>
<evidence type="ECO:0000313" key="6">
    <source>
        <dbReference type="Proteomes" id="UP000182769"/>
    </source>
</evidence>
<dbReference type="PROSITE" id="PS50887">
    <property type="entry name" value="GGDEF"/>
    <property type="match status" value="1"/>
</dbReference>
<dbReference type="Pfam" id="PF00990">
    <property type="entry name" value="GGDEF"/>
    <property type="match status" value="1"/>
</dbReference>
<organism evidence="5 6">
    <name type="scientific">Marinomonas fungiae</name>
    <dbReference type="NCBI Taxonomy" id="1137284"/>
    <lineage>
        <taxon>Bacteria</taxon>
        <taxon>Pseudomonadati</taxon>
        <taxon>Pseudomonadota</taxon>
        <taxon>Gammaproteobacteria</taxon>
        <taxon>Oceanospirillales</taxon>
        <taxon>Oceanospirillaceae</taxon>
        <taxon>Marinomonas</taxon>
    </lineage>
</organism>
<feature type="domain" description="GGDEF" evidence="4">
    <location>
        <begin position="186"/>
        <end position="318"/>
    </location>
</feature>
<accession>A0A0K6IQ36</accession>
<dbReference type="SUPFAM" id="SSF55785">
    <property type="entry name" value="PYP-like sensor domain (PAS domain)"/>
    <property type="match status" value="1"/>
</dbReference>
<dbReference type="InterPro" id="IPR000160">
    <property type="entry name" value="GGDEF_dom"/>
</dbReference>
<evidence type="ECO:0000256" key="1">
    <source>
        <dbReference type="ARBA" id="ARBA00001946"/>
    </source>
</evidence>
<dbReference type="SMART" id="SM00267">
    <property type="entry name" value="GGDEF"/>
    <property type="match status" value="1"/>
</dbReference>
<keyword evidence="6" id="KW-1185">Reference proteome</keyword>
<dbReference type="GO" id="GO:0052621">
    <property type="term" value="F:diguanylate cyclase activity"/>
    <property type="evidence" value="ECO:0007669"/>
    <property type="project" value="UniProtKB-EC"/>
</dbReference>
<dbReference type="Pfam" id="PF08448">
    <property type="entry name" value="PAS_4"/>
    <property type="match status" value="1"/>
</dbReference>
<dbReference type="Gene3D" id="3.30.450.20">
    <property type="entry name" value="PAS domain"/>
    <property type="match status" value="1"/>
</dbReference>
<evidence type="ECO:0000256" key="2">
    <source>
        <dbReference type="ARBA" id="ARBA00012528"/>
    </source>
</evidence>
<dbReference type="RefSeq" id="WP_072242130.1">
    <property type="nucleotide sequence ID" value="NZ_CYHG01000011.1"/>
</dbReference>
<dbReference type="EC" id="2.7.7.65" evidence="2"/>
<proteinExistence type="predicted"/>
<reference evidence="6" key="1">
    <citation type="submission" date="2015-08" db="EMBL/GenBank/DDBJ databases">
        <authorList>
            <person name="Varghese N."/>
        </authorList>
    </citation>
    <scope>NUCLEOTIDE SEQUENCE [LARGE SCALE GENOMIC DNA]</scope>
    <source>
        <strain evidence="6">JCM 18476</strain>
    </source>
</reference>
<dbReference type="OrthoDB" id="9812260at2"/>
<dbReference type="FunFam" id="3.30.70.270:FF:000001">
    <property type="entry name" value="Diguanylate cyclase domain protein"/>
    <property type="match status" value="1"/>
</dbReference>
<evidence type="ECO:0000256" key="3">
    <source>
        <dbReference type="ARBA" id="ARBA00034247"/>
    </source>
</evidence>
<dbReference type="NCBIfam" id="TIGR00254">
    <property type="entry name" value="GGDEF"/>
    <property type="match status" value="1"/>
</dbReference>
<dbReference type="InterPro" id="IPR050469">
    <property type="entry name" value="Diguanylate_Cyclase"/>
</dbReference>
<evidence type="ECO:0000259" key="4">
    <source>
        <dbReference type="PROSITE" id="PS50887"/>
    </source>
</evidence>
<dbReference type="InterPro" id="IPR035965">
    <property type="entry name" value="PAS-like_dom_sf"/>
</dbReference>
<protein>
    <recommendedName>
        <fullName evidence="2">diguanylate cyclase</fullName>
        <ecNumber evidence="2">2.7.7.65</ecNumber>
    </recommendedName>
</protein>
<dbReference type="PANTHER" id="PTHR45138">
    <property type="entry name" value="REGULATORY COMPONENTS OF SENSORY TRANSDUCTION SYSTEM"/>
    <property type="match status" value="1"/>
</dbReference>
<name>A0A0K6IQ36_9GAMM</name>
<gene>
    <name evidence="5" type="ORF">Ga0061065_11120</name>
</gene>
<dbReference type="AlphaFoldDB" id="A0A0K6IQ36"/>
<dbReference type="Gene3D" id="3.30.70.270">
    <property type="match status" value="1"/>
</dbReference>
<dbReference type="SUPFAM" id="SSF55073">
    <property type="entry name" value="Nucleotide cyclase"/>
    <property type="match status" value="1"/>
</dbReference>
<evidence type="ECO:0000313" key="5">
    <source>
        <dbReference type="EMBL" id="CUB05432.1"/>
    </source>
</evidence>
<comment type="cofactor">
    <cofactor evidence="1">
        <name>Mg(2+)</name>
        <dbReference type="ChEBI" id="CHEBI:18420"/>
    </cofactor>
</comment>
<dbReference type="InterPro" id="IPR013656">
    <property type="entry name" value="PAS_4"/>
</dbReference>
<comment type="catalytic activity">
    <reaction evidence="3">
        <text>2 GTP = 3',3'-c-di-GMP + 2 diphosphate</text>
        <dbReference type="Rhea" id="RHEA:24898"/>
        <dbReference type="ChEBI" id="CHEBI:33019"/>
        <dbReference type="ChEBI" id="CHEBI:37565"/>
        <dbReference type="ChEBI" id="CHEBI:58805"/>
        <dbReference type="EC" id="2.7.7.65"/>
    </reaction>
</comment>
<dbReference type="InterPro" id="IPR029787">
    <property type="entry name" value="Nucleotide_cyclase"/>
</dbReference>
<dbReference type="STRING" id="1137284.GCA_001418205_02960"/>
<dbReference type="EMBL" id="CYHG01000011">
    <property type="protein sequence ID" value="CUB05432.1"/>
    <property type="molecule type" value="Genomic_DNA"/>
</dbReference>
<dbReference type="CDD" id="cd01949">
    <property type="entry name" value="GGDEF"/>
    <property type="match status" value="1"/>
</dbReference>